<protein>
    <recommendedName>
        <fullName evidence="4">DoxX</fullName>
    </recommendedName>
</protein>
<evidence type="ECO:0000256" key="1">
    <source>
        <dbReference type="SAM" id="Phobius"/>
    </source>
</evidence>
<dbReference type="RefSeq" id="WP_077026790.1">
    <property type="nucleotide sequence ID" value="NZ_CP017641.1"/>
</dbReference>
<evidence type="ECO:0000313" key="3">
    <source>
        <dbReference type="Proteomes" id="UP000187735"/>
    </source>
</evidence>
<dbReference type="STRING" id="1891926.Fuma_05311"/>
<keyword evidence="1" id="KW-0812">Transmembrane</keyword>
<evidence type="ECO:0008006" key="4">
    <source>
        <dbReference type="Google" id="ProtNLM"/>
    </source>
</evidence>
<keyword evidence="3" id="KW-1185">Reference proteome</keyword>
<reference evidence="2 3" key="1">
    <citation type="journal article" date="2016" name="Front. Microbiol.">
        <title>Fuerstia marisgermanicae gen. nov., sp. nov., an Unusual Member of the Phylum Planctomycetes from the German Wadden Sea.</title>
        <authorList>
            <person name="Kohn T."/>
            <person name="Heuer A."/>
            <person name="Jogler M."/>
            <person name="Vollmers J."/>
            <person name="Boedeker C."/>
            <person name="Bunk B."/>
            <person name="Rast P."/>
            <person name="Borchert D."/>
            <person name="Glockner I."/>
            <person name="Freese H.M."/>
            <person name="Klenk H.P."/>
            <person name="Overmann J."/>
            <person name="Kaster A.K."/>
            <person name="Rohde M."/>
            <person name="Wiegand S."/>
            <person name="Jogler C."/>
        </authorList>
    </citation>
    <scope>NUCLEOTIDE SEQUENCE [LARGE SCALE GENOMIC DNA]</scope>
    <source>
        <strain evidence="2 3">NH11</strain>
    </source>
</reference>
<accession>A0A1P8WNL9</accession>
<dbReference type="OrthoDB" id="262907at2"/>
<dbReference type="EMBL" id="CP017641">
    <property type="protein sequence ID" value="APZ95652.1"/>
    <property type="molecule type" value="Genomic_DNA"/>
</dbReference>
<keyword evidence="1" id="KW-0472">Membrane</keyword>
<feature type="transmembrane region" description="Helical" evidence="1">
    <location>
        <begin position="6"/>
        <end position="28"/>
    </location>
</feature>
<sequence length="424" mass="47400">MTEIRRYSLAAVVLLVVLRLGIGWQLLYEGLWKIDTLHTATPWTSAGYLRNSVGPMRDTFRNLAGDPDELDWLDYDKMAAKWQGWANRFQSHYGLSKSQAGSLYRILNGSQKKVGDREAFSEPLKALPSGIEKLNVSEKIVWFDPKAKQLNVDASRFLKPDEKAKLEKLVAGRDDQEAKDFRKALDKVYSRQKKTMGYLRRLAGALKGNPDLLGDDDWQRVGQLDLYKQQLAAYEEAHAAASIDFEWDHVQHTWGEIQTLRAELTGPIKAMEKEFHDQAEGLLTTAQLTSKGGVPEPWTMLKFTDTMTIIGLTALGCLLMLGLFTRFAAVAAAFMLFNFYLAMPPLPGVPEIPGPEHSFIINKNLIEVFALLAIAALPTGQWFGLDRVLSIFVSKWKADKKVSSSLHSTVATGDEPTEAPQLAT</sequence>
<gene>
    <name evidence="2" type="ORF">Fuma_05311</name>
</gene>
<name>A0A1P8WNL9_9PLAN</name>
<dbReference type="AlphaFoldDB" id="A0A1P8WNL9"/>
<proteinExistence type="predicted"/>
<dbReference type="KEGG" id="fmr:Fuma_05311"/>
<organism evidence="2 3">
    <name type="scientific">Fuerstiella marisgermanici</name>
    <dbReference type="NCBI Taxonomy" id="1891926"/>
    <lineage>
        <taxon>Bacteria</taxon>
        <taxon>Pseudomonadati</taxon>
        <taxon>Planctomycetota</taxon>
        <taxon>Planctomycetia</taxon>
        <taxon>Planctomycetales</taxon>
        <taxon>Planctomycetaceae</taxon>
        <taxon>Fuerstiella</taxon>
    </lineage>
</organism>
<dbReference type="Proteomes" id="UP000187735">
    <property type="component" value="Chromosome"/>
</dbReference>
<evidence type="ECO:0000313" key="2">
    <source>
        <dbReference type="EMBL" id="APZ95652.1"/>
    </source>
</evidence>
<keyword evidence="1" id="KW-1133">Transmembrane helix</keyword>
<feature type="transmembrane region" description="Helical" evidence="1">
    <location>
        <begin position="309"/>
        <end position="337"/>
    </location>
</feature>